<dbReference type="InterPro" id="IPR029479">
    <property type="entry name" value="Nitroreductase"/>
</dbReference>
<accession>A0A4Z0V5P0</accession>
<evidence type="ECO:0000313" key="6">
    <source>
        <dbReference type="EMBL" id="TGG36805.1"/>
    </source>
</evidence>
<gene>
    <name evidence="6" type="ORF">EZ315_13310</name>
</gene>
<dbReference type="PANTHER" id="PTHR43425">
    <property type="entry name" value="OXYGEN-INSENSITIVE NADPH NITROREDUCTASE"/>
    <property type="match status" value="1"/>
</dbReference>
<feature type="domain" description="Nitroreductase" evidence="5">
    <location>
        <begin position="12"/>
        <end position="166"/>
    </location>
</feature>
<reference evidence="6 7" key="1">
    <citation type="submission" date="2019-02" db="EMBL/GenBank/DDBJ databases">
        <title>Isolation and identification of novel species under the genus Muribaculum.</title>
        <authorList>
            <person name="Miyake S."/>
            <person name="Ding Y."/>
            <person name="Low A."/>
            <person name="Soh M."/>
            <person name="Seedorf H."/>
        </authorList>
    </citation>
    <scope>NUCLEOTIDE SEQUENCE [LARGE SCALE GENOMIC DNA]</scope>
    <source>
        <strain evidence="6 7">TLL-A3</strain>
    </source>
</reference>
<dbReference type="GeneID" id="82150770"/>
<keyword evidence="7" id="KW-1185">Reference proteome</keyword>
<keyword evidence="4" id="KW-0560">Oxidoreductase</keyword>
<keyword evidence="2" id="KW-0285">Flavoprotein</keyword>
<evidence type="ECO:0000256" key="2">
    <source>
        <dbReference type="ARBA" id="ARBA00022630"/>
    </source>
</evidence>
<dbReference type="PANTHER" id="PTHR43425:SF2">
    <property type="entry name" value="OXYGEN-INSENSITIVE NADPH NITROREDUCTASE"/>
    <property type="match status" value="1"/>
</dbReference>
<dbReference type="Gene3D" id="3.40.109.10">
    <property type="entry name" value="NADH Oxidase"/>
    <property type="match status" value="1"/>
</dbReference>
<dbReference type="SUPFAM" id="SSF55469">
    <property type="entry name" value="FMN-dependent nitroreductase-like"/>
    <property type="match status" value="1"/>
</dbReference>
<keyword evidence="3" id="KW-0288">FMN</keyword>
<dbReference type="Pfam" id="PF00881">
    <property type="entry name" value="Nitroreductase"/>
    <property type="match status" value="1"/>
</dbReference>
<proteinExistence type="inferred from homology"/>
<dbReference type="AlphaFoldDB" id="A0A4Z0V5P0"/>
<evidence type="ECO:0000256" key="3">
    <source>
        <dbReference type="ARBA" id="ARBA00022643"/>
    </source>
</evidence>
<dbReference type="InterPro" id="IPR000415">
    <property type="entry name" value="Nitroreductase-like"/>
</dbReference>
<dbReference type="InterPro" id="IPR016446">
    <property type="entry name" value="Flavin_OxRdtase_Frp"/>
</dbReference>
<protein>
    <submittedName>
        <fullName evidence="6">NADPH-dependent oxidoreductase</fullName>
    </submittedName>
</protein>
<dbReference type="RefSeq" id="WP_135472515.1">
    <property type="nucleotide sequence ID" value="NZ_CASGTF010000015.1"/>
</dbReference>
<dbReference type="EMBL" id="SJSA01000002">
    <property type="protein sequence ID" value="TGG36805.1"/>
    <property type="molecule type" value="Genomic_DNA"/>
</dbReference>
<evidence type="ECO:0000256" key="4">
    <source>
        <dbReference type="ARBA" id="ARBA00023002"/>
    </source>
</evidence>
<dbReference type="GO" id="GO:0016491">
    <property type="term" value="F:oxidoreductase activity"/>
    <property type="evidence" value="ECO:0007669"/>
    <property type="project" value="UniProtKB-KW"/>
</dbReference>
<dbReference type="Proteomes" id="UP000297635">
    <property type="component" value="Unassembled WGS sequence"/>
</dbReference>
<organism evidence="6 7">
    <name type="scientific">Duncaniella freteri</name>
    <dbReference type="NCBI Taxonomy" id="2530391"/>
    <lineage>
        <taxon>Bacteria</taxon>
        <taxon>Pseudomonadati</taxon>
        <taxon>Bacteroidota</taxon>
        <taxon>Bacteroidia</taxon>
        <taxon>Bacteroidales</taxon>
        <taxon>Muribaculaceae</taxon>
        <taxon>Duncaniella</taxon>
    </lineage>
</organism>
<evidence type="ECO:0000256" key="1">
    <source>
        <dbReference type="ARBA" id="ARBA00008366"/>
    </source>
</evidence>
<comment type="similarity">
    <text evidence="1">Belongs to the flavin oxidoreductase frp family.</text>
</comment>
<evidence type="ECO:0000313" key="7">
    <source>
        <dbReference type="Proteomes" id="UP000297635"/>
    </source>
</evidence>
<comment type="caution">
    <text evidence="6">The sequence shown here is derived from an EMBL/GenBank/DDBJ whole genome shotgun (WGS) entry which is preliminary data.</text>
</comment>
<sequence>MKPQSIDNYFTTRGTVRAYDPDRQVDPNLIRRLVSVAAQAPNTGNMQIYCAVMTTDPDEIKALAPAHFSQPAIMNAKSVLTFCIDFRRYHRWCQLGGGEPGLNNLQGYTWGVLDTAIFAQQFVTLAELEGLGTCYLGTTTYNAPMIADTLKLPNGVVPVITVTVGYPAENPLVSERLPLNAILHDGVYHDPTDEDLKDFYSEKESMESYRRFVEENGKENLAQLYAQVRYPRASNEHFSAVLKKFIKAQGIDI</sequence>
<name>A0A4Z0V5P0_9BACT</name>
<evidence type="ECO:0000259" key="5">
    <source>
        <dbReference type="Pfam" id="PF00881"/>
    </source>
</evidence>